<keyword evidence="2" id="KW-0812">Transmembrane</keyword>
<protein>
    <recommendedName>
        <fullName evidence="4">Pyruvate/ketoisovalerate oxidoreductase catalytic domain-containing protein</fullName>
    </recommendedName>
</protein>
<accession>X1IDP7</accession>
<comment type="caution">
    <text evidence="3">The sequence shown here is derived from an EMBL/GenBank/DDBJ whole genome shotgun (WGS) entry which is preliminary data.</text>
</comment>
<dbReference type="EMBL" id="BARU01019691">
    <property type="protein sequence ID" value="GAH55708.1"/>
    <property type="molecule type" value="Genomic_DNA"/>
</dbReference>
<keyword evidence="2" id="KW-1133">Transmembrane helix</keyword>
<proteinExistence type="predicted"/>
<dbReference type="PANTHER" id="PTHR43854:SF1">
    <property type="entry name" value="INDOLEPYRUVATE OXIDOREDUCTASE SUBUNIT IORB"/>
    <property type="match status" value="1"/>
</dbReference>
<reference evidence="3" key="1">
    <citation type="journal article" date="2014" name="Front. Microbiol.">
        <title>High frequency of phylogenetically diverse reductive dehalogenase-homologous genes in deep subseafloor sedimentary metagenomes.</title>
        <authorList>
            <person name="Kawai M."/>
            <person name="Futagami T."/>
            <person name="Toyoda A."/>
            <person name="Takaki Y."/>
            <person name="Nishi S."/>
            <person name="Hori S."/>
            <person name="Arai W."/>
            <person name="Tsubouchi T."/>
            <person name="Morono Y."/>
            <person name="Uchiyama I."/>
            <person name="Ito T."/>
            <person name="Fujiyama A."/>
            <person name="Inagaki F."/>
            <person name="Takami H."/>
        </authorList>
    </citation>
    <scope>NUCLEOTIDE SEQUENCE</scope>
    <source>
        <strain evidence="3">Expedition CK06-06</strain>
    </source>
</reference>
<dbReference type="SUPFAM" id="SSF53323">
    <property type="entry name" value="Pyruvate-ferredoxin oxidoreductase, PFOR, domain III"/>
    <property type="match status" value="1"/>
</dbReference>
<dbReference type="GO" id="GO:0016491">
    <property type="term" value="F:oxidoreductase activity"/>
    <property type="evidence" value="ECO:0007669"/>
    <property type="project" value="UniProtKB-KW"/>
</dbReference>
<evidence type="ECO:0000256" key="1">
    <source>
        <dbReference type="ARBA" id="ARBA00023002"/>
    </source>
</evidence>
<evidence type="ECO:0000256" key="2">
    <source>
        <dbReference type="SAM" id="Phobius"/>
    </source>
</evidence>
<organism evidence="3">
    <name type="scientific">marine sediment metagenome</name>
    <dbReference type="NCBI Taxonomy" id="412755"/>
    <lineage>
        <taxon>unclassified sequences</taxon>
        <taxon>metagenomes</taxon>
        <taxon>ecological metagenomes</taxon>
    </lineage>
</organism>
<dbReference type="InterPro" id="IPR002869">
    <property type="entry name" value="Pyrv_flavodox_OxRed_cen"/>
</dbReference>
<name>X1IDP7_9ZZZZ</name>
<dbReference type="PANTHER" id="PTHR43854">
    <property type="entry name" value="INDOLEPYRUVATE OXIDOREDUCTASE SUBUNIT IORB"/>
    <property type="match status" value="1"/>
</dbReference>
<dbReference type="AlphaFoldDB" id="X1IDP7"/>
<dbReference type="Gene3D" id="3.40.920.10">
    <property type="entry name" value="Pyruvate-ferredoxin oxidoreductase, PFOR, domain III"/>
    <property type="match status" value="1"/>
</dbReference>
<evidence type="ECO:0000313" key="3">
    <source>
        <dbReference type="EMBL" id="GAH55708.1"/>
    </source>
</evidence>
<keyword evidence="1" id="KW-0560">Oxidoreductase</keyword>
<dbReference type="InterPro" id="IPR052198">
    <property type="entry name" value="IorB_Oxidoreductase"/>
</dbReference>
<feature type="transmembrane region" description="Helical" evidence="2">
    <location>
        <begin position="6"/>
        <end position="26"/>
    </location>
</feature>
<evidence type="ECO:0008006" key="4">
    <source>
        <dbReference type="Google" id="ProtNLM"/>
    </source>
</evidence>
<gene>
    <name evidence="3" type="ORF">S03H2_32408</name>
</gene>
<keyword evidence="2" id="KW-0472">Membrane</keyword>
<sequence>MKYDVILAGVGGQGVLSLAAIIANGAMKEGLFVRQSEVHGNLNRGIKDSSQVSFHKGVAFFNDHYLFHRLSQFPYFSHRYGIDADMQMGRFHRQLP</sequence>